<keyword evidence="2" id="KW-1185">Reference proteome</keyword>
<comment type="caution">
    <text evidence="1">The sequence shown here is derived from an EMBL/GenBank/DDBJ whole genome shotgun (WGS) entry which is preliminary data.</text>
</comment>
<evidence type="ECO:0000313" key="2">
    <source>
        <dbReference type="Proteomes" id="UP000435649"/>
    </source>
</evidence>
<organism evidence="1 2">
    <name type="scientific">Victivallis lenta</name>
    <dbReference type="NCBI Taxonomy" id="2606640"/>
    <lineage>
        <taxon>Bacteria</taxon>
        <taxon>Pseudomonadati</taxon>
        <taxon>Lentisphaerota</taxon>
        <taxon>Lentisphaeria</taxon>
        <taxon>Victivallales</taxon>
        <taxon>Victivallaceae</taxon>
        <taxon>Victivallis</taxon>
    </lineage>
</organism>
<name>A0A844G982_9BACT</name>
<evidence type="ECO:0000313" key="1">
    <source>
        <dbReference type="EMBL" id="MST99763.1"/>
    </source>
</evidence>
<dbReference type="Proteomes" id="UP000435649">
    <property type="component" value="Unassembled WGS sequence"/>
</dbReference>
<gene>
    <name evidence="1" type="ORF">FYJ85_22290</name>
</gene>
<dbReference type="AlphaFoldDB" id="A0A844G982"/>
<dbReference type="EMBL" id="VUNS01000054">
    <property type="protein sequence ID" value="MST99763.1"/>
    <property type="molecule type" value="Genomic_DNA"/>
</dbReference>
<accession>A0A844G982</accession>
<dbReference type="RefSeq" id="WP_154420923.1">
    <property type="nucleotide sequence ID" value="NZ_VUNS01000054.1"/>
</dbReference>
<reference evidence="1 2" key="1">
    <citation type="submission" date="2019-08" db="EMBL/GenBank/DDBJ databases">
        <title>In-depth cultivation of the pig gut microbiome towards novel bacterial diversity and tailored functional studies.</title>
        <authorList>
            <person name="Wylensek D."/>
            <person name="Hitch T.C.A."/>
            <person name="Clavel T."/>
        </authorList>
    </citation>
    <scope>NUCLEOTIDE SEQUENCE [LARGE SCALE GENOMIC DNA]</scope>
    <source>
        <strain evidence="1 2">BBE-744-WT-12</strain>
    </source>
</reference>
<protein>
    <submittedName>
        <fullName evidence="1">Uncharacterized protein</fullName>
    </submittedName>
</protein>
<proteinExistence type="predicted"/>
<sequence>MEISIQPFQASVFLGTFEGEPAGNIFCFIIFSDERKLSAVCGIFGGRKRIDGQKFDPLQPLEFAVNFYQLTLVSGHTNQQRQLLLLI</sequence>